<feature type="non-terminal residue" evidence="5">
    <location>
        <position position="1"/>
    </location>
</feature>
<feature type="compositionally biased region" description="Basic and acidic residues" evidence="3">
    <location>
        <begin position="20"/>
        <end position="35"/>
    </location>
</feature>
<keyword evidence="2" id="KW-0456">Lyase</keyword>
<evidence type="ECO:0000313" key="6">
    <source>
        <dbReference type="Proteomes" id="UP001141434"/>
    </source>
</evidence>
<dbReference type="OrthoDB" id="2594507at2759"/>
<accession>A0A9W9ESE7</accession>
<dbReference type="GeneID" id="81398035"/>
<proteinExistence type="predicted"/>
<feature type="domain" description="Phosphomevalonate dehydratase large subunit-like" evidence="4">
    <location>
        <begin position="91"/>
        <end position="201"/>
    </location>
</feature>
<reference evidence="5" key="1">
    <citation type="submission" date="2022-11" db="EMBL/GenBank/DDBJ databases">
        <authorList>
            <person name="Petersen C."/>
        </authorList>
    </citation>
    <scope>NUCLEOTIDE SEQUENCE</scope>
    <source>
        <strain evidence="5">IBT 34128</strain>
    </source>
</reference>
<dbReference type="EMBL" id="JAPMSZ010000010">
    <property type="protein sequence ID" value="KAJ5087034.1"/>
    <property type="molecule type" value="Genomic_DNA"/>
</dbReference>
<dbReference type="PANTHER" id="PTHR36577:SF3">
    <property type="entry name" value="DUF521 DOMAIN PROTEIN (AFU_ORTHOLOGUE AFUA_6G00490)"/>
    <property type="match status" value="1"/>
</dbReference>
<reference evidence="5" key="2">
    <citation type="journal article" date="2023" name="IMA Fungus">
        <title>Comparative genomic study of the Penicillium genus elucidates a diverse pangenome and 15 lateral gene transfer events.</title>
        <authorList>
            <person name="Petersen C."/>
            <person name="Sorensen T."/>
            <person name="Nielsen M.R."/>
            <person name="Sondergaard T.E."/>
            <person name="Sorensen J.L."/>
            <person name="Fitzpatrick D.A."/>
            <person name="Frisvad J.C."/>
            <person name="Nielsen K.L."/>
        </authorList>
    </citation>
    <scope>NUCLEOTIDE SEQUENCE</scope>
    <source>
        <strain evidence="5">IBT 34128</strain>
    </source>
</reference>
<dbReference type="RefSeq" id="XP_056509159.1">
    <property type="nucleotide sequence ID" value="XM_056658866.1"/>
</dbReference>
<evidence type="ECO:0000256" key="1">
    <source>
        <dbReference type="ARBA" id="ARBA00023004"/>
    </source>
</evidence>
<evidence type="ECO:0000256" key="2">
    <source>
        <dbReference type="ARBA" id="ARBA00023239"/>
    </source>
</evidence>
<feature type="domain" description="Phosphomevalonate dehydratase large subunit-like" evidence="4">
    <location>
        <begin position="233"/>
        <end position="348"/>
    </location>
</feature>
<evidence type="ECO:0000313" key="5">
    <source>
        <dbReference type="EMBL" id="KAJ5087034.1"/>
    </source>
</evidence>
<gene>
    <name evidence="5" type="ORF">NUU61_008341</name>
</gene>
<sequence length="463" mass="51919">MPWEWSDSRAASEQMPSPRTRVEPRRDDPDHRRDGCPGTVPDKYSNHPGFAVWIYRPAKIEIRAYHWESNPMDSRRNLLPAPEHDGLLPVKLTQLDEDMLNGIHGKAAQVAMRVMIRTAEIQRVSELIDMEQAHIDCCIYTGPATLKFAQRLREWGTHIRIPTSLQAISIDRRLWRSQQVDPTIGEPAEQLAQTYEETGANVLWAESNAVVFANNILGARTIKCPGFLDVRCFPLVGYHAGDLAGDSIPIIMGLERHKVTIEDLKAFGAAFATTSSAPMFHIAGITIEARSVTDIEDHLSGTSRVTLTRPDLAKQWNCFNIHEQGEESTPLDLISLGNPHLLIRRNRKTSPSLRRPAQERYYSGGDMQPRHIQPSIPRRIYDESRRLRGSGYDRYVLVHDPGTGYSTGFADYHDGTRPSMLTTGGGGQSSRCGLGDLRNVWILRVRVGCGIVFLFGLTVVHTT</sequence>
<keyword evidence="1" id="KW-0408">Iron</keyword>
<comment type="caution">
    <text evidence="5">The sequence shown here is derived from an EMBL/GenBank/DDBJ whole genome shotgun (WGS) entry which is preliminary data.</text>
</comment>
<evidence type="ECO:0000259" key="4">
    <source>
        <dbReference type="Pfam" id="PF04412"/>
    </source>
</evidence>
<dbReference type="Proteomes" id="UP001141434">
    <property type="component" value="Unassembled WGS sequence"/>
</dbReference>
<protein>
    <submittedName>
        <fullName evidence="5">Aconitase/3-isopropylmalate dehydratase</fullName>
    </submittedName>
</protein>
<dbReference type="PANTHER" id="PTHR36577">
    <property type="entry name" value="DUF521 DOMAIN PROTEIN (AFU_ORTHOLOGUE AFUA_6G00490)"/>
    <property type="match status" value="1"/>
</dbReference>
<name>A0A9W9ESE7_9EURO</name>
<organism evidence="5 6">
    <name type="scientific">Penicillium alfredii</name>
    <dbReference type="NCBI Taxonomy" id="1506179"/>
    <lineage>
        <taxon>Eukaryota</taxon>
        <taxon>Fungi</taxon>
        <taxon>Dikarya</taxon>
        <taxon>Ascomycota</taxon>
        <taxon>Pezizomycotina</taxon>
        <taxon>Eurotiomycetes</taxon>
        <taxon>Eurotiomycetidae</taxon>
        <taxon>Eurotiales</taxon>
        <taxon>Aspergillaceae</taxon>
        <taxon>Penicillium</taxon>
    </lineage>
</organism>
<feature type="region of interest" description="Disordered" evidence="3">
    <location>
        <begin position="1"/>
        <end position="43"/>
    </location>
</feature>
<dbReference type="InterPro" id="IPR007506">
    <property type="entry name" value="PMDh-L-like_dom"/>
</dbReference>
<keyword evidence="6" id="KW-1185">Reference proteome</keyword>
<evidence type="ECO:0000256" key="3">
    <source>
        <dbReference type="SAM" id="MobiDB-lite"/>
    </source>
</evidence>
<dbReference type="Pfam" id="PF04412">
    <property type="entry name" value="AcnX"/>
    <property type="match status" value="2"/>
</dbReference>
<dbReference type="GO" id="GO:0016829">
    <property type="term" value="F:lyase activity"/>
    <property type="evidence" value="ECO:0007669"/>
    <property type="project" value="UniProtKB-KW"/>
</dbReference>
<dbReference type="AlphaFoldDB" id="A0A9W9ESE7"/>